<keyword evidence="2" id="KW-1185">Reference proteome</keyword>
<dbReference type="OrthoDB" id="6198158at2"/>
<comment type="caution">
    <text evidence="1">The sequence shown here is derived from an EMBL/GenBank/DDBJ whole genome shotgun (WGS) entry which is preliminary data.</text>
</comment>
<gene>
    <name evidence="1" type="ORF">HMPREF1052_0359</name>
</gene>
<proteinExistence type="predicted"/>
<dbReference type="PATRIC" id="fig|1095749.3.peg.1296"/>
<organism evidence="1 2">
    <name type="scientific">Pasteurella bettyae CCUG 2042</name>
    <dbReference type="NCBI Taxonomy" id="1095749"/>
    <lineage>
        <taxon>Bacteria</taxon>
        <taxon>Pseudomonadati</taxon>
        <taxon>Pseudomonadota</taxon>
        <taxon>Gammaproteobacteria</taxon>
        <taxon>Pasteurellales</taxon>
        <taxon>Pasteurellaceae</taxon>
        <taxon>Pasteurella</taxon>
    </lineage>
</organism>
<dbReference type="Gene3D" id="3.30.70.260">
    <property type="match status" value="1"/>
</dbReference>
<dbReference type="Pfam" id="PF13710">
    <property type="entry name" value="ACT_5"/>
    <property type="match status" value="1"/>
</dbReference>
<dbReference type="AlphaFoldDB" id="I3DBS6"/>
<dbReference type="Proteomes" id="UP000006457">
    <property type="component" value="Unassembled WGS sequence"/>
</dbReference>
<evidence type="ECO:0000313" key="2">
    <source>
        <dbReference type="Proteomes" id="UP000006457"/>
    </source>
</evidence>
<dbReference type="InterPro" id="IPR045865">
    <property type="entry name" value="ACT-like_dom_sf"/>
</dbReference>
<dbReference type="EMBL" id="AJSX01000033">
    <property type="protein sequence ID" value="EIJ69169.1"/>
    <property type="molecule type" value="Genomic_DNA"/>
</dbReference>
<dbReference type="NCBIfam" id="NF008362">
    <property type="entry name" value="PRK11152.1"/>
    <property type="match status" value="1"/>
</dbReference>
<sequence>MKNEMTIVANHSPETLERILRVVRHRGFTVTNMKMSLESGKIWLDLSIQSDRDMCLLAHQLAKLEDVIDVTADDECAFDDVNHSEVSYKDVG</sequence>
<accession>I3DBS6</accession>
<dbReference type="SUPFAM" id="SSF55021">
    <property type="entry name" value="ACT-like"/>
    <property type="match status" value="1"/>
</dbReference>
<dbReference type="eggNOG" id="COG3978">
    <property type="taxonomic scope" value="Bacteria"/>
</dbReference>
<evidence type="ECO:0000313" key="1">
    <source>
        <dbReference type="EMBL" id="EIJ69169.1"/>
    </source>
</evidence>
<protein>
    <submittedName>
        <fullName evidence="1">Acetolactate synthase isozyme 2 small subunit family protein</fullName>
    </submittedName>
</protein>
<name>I3DBS6_9PAST</name>
<reference evidence="1 2" key="1">
    <citation type="submission" date="2012-03" db="EMBL/GenBank/DDBJ databases">
        <authorList>
            <person name="Harkins D.M."/>
            <person name="Madupu R."/>
            <person name="Durkin A.S."/>
            <person name="Torralba M."/>
            <person name="Methe B."/>
            <person name="Sutton G.G."/>
            <person name="Nelson K.E."/>
        </authorList>
    </citation>
    <scope>NUCLEOTIDE SEQUENCE [LARGE SCALE GENOMIC DNA]</scope>
    <source>
        <strain evidence="1 2">CCUG 2042</strain>
    </source>
</reference>